<dbReference type="SUPFAM" id="SSF52540">
    <property type="entry name" value="P-loop containing nucleoside triphosphate hydrolases"/>
    <property type="match status" value="1"/>
</dbReference>
<dbReference type="STRING" id="1344416.A0A139AS45"/>
<dbReference type="Gene3D" id="1.20.5.190">
    <property type="match status" value="1"/>
</dbReference>
<dbReference type="EMBL" id="KQ965738">
    <property type="protein sequence ID" value="KXS19576.1"/>
    <property type="molecule type" value="Genomic_DNA"/>
</dbReference>
<feature type="compositionally biased region" description="Basic and acidic residues" evidence="2">
    <location>
        <begin position="443"/>
        <end position="452"/>
    </location>
</feature>
<gene>
    <name evidence="3" type="ORF">M427DRAFT_132065</name>
</gene>
<organism evidence="3 4">
    <name type="scientific">Gonapodya prolifera (strain JEL478)</name>
    <name type="common">Monoblepharis prolifera</name>
    <dbReference type="NCBI Taxonomy" id="1344416"/>
    <lineage>
        <taxon>Eukaryota</taxon>
        <taxon>Fungi</taxon>
        <taxon>Fungi incertae sedis</taxon>
        <taxon>Chytridiomycota</taxon>
        <taxon>Chytridiomycota incertae sedis</taxon>
        <taxon>Monoblepharidomycetes</taxon>
        <taxon>Monoblepharidales</taxon>
        <taxon>Gonapodyaceae</taxon>
        <taxon>Gonapodya</taxon>
    </lineage>
</organism>
<feature type="compositionally biased region" description="Basic residues" evidence="2">
    <location>
        <begin position="215"/>
        <end position="229"/>
    </location>
</feature>
<sequence>MAVAYAKLWRKGTAVAQVFDAYIEAAREAEETRDREYMAAFKIGRAWRAFRNSRREKMLSLNATVVQRIYRGYVGRKTYLKLLQDREDSMTMTFRNKMATRIQRVWRGYSSRKNVFSYYARKAYILQVQRKTEEVRKMLAEEEQRKREEKQVLRKQRLEARIDKLAGKLHHLVGTKAVKGVWADVVDPVDAVMLVGSTPSPLNALPIPNPSKGHLKHPRHHLHDHNHHNPHVDEEYRRSISHPPHKAELRVCTHSVLKMSEGATAAYDPQHRMAPITSARARPQASRAQAFSPQQTLPLVRIPESRIRSSNEVKTFVQNTVGTNWKGIRVKPQPELENTRLSTNEGPDDDGQTCAEGPQVEVKGPFMAPSKLKRRLGRIARPSLRVETSYYSNYHWQKENDLNDKLARVSTLPFKRFVHPTPAEHTYFLKTDPYWEQPQPKSDNTEILRDLDGPSTVNCDRSKSPSDKEQRSKSPFRNVLYPYRTFDDAAALLST</sequence>
<feature type="coiled-coil region" evidence="1">
    <location>
        <begin position="125"/>
        <end position="159"/>
    </location>
</feature>
<reference evidence="3 4" key="1">
    <citation type="journal article" date="2015" name="Genome Biol. Evol.">
        <title>Phylogenomic analyses indicate that early fungi evolved digesting cell walls of algal ancestors of land plants.</title>
        <authorList>
            <person name="Chang Y."/>
            <person name="Wang S."/>
            <person name="Sekimoto S."/>
            <person name="Aerts A.L."/>
            <person name="Choi C."/>
            <person name="Clum A."/>
            <person name="LaButti K.M."/>
            <person name="Lindquist E.A."/>
            <person name="Yee Ngan C."/>
            <person name="Ohm R.A."/>
            <person name="Salamov A.A."/>
            <person name="Grigoriev I.V."/>
            <person name="Spatafora J.W."/>
            <person name="Berbee M.L."/>
        </authorList>
    </citation>
    <scope>NUCLEOTIDE SEQUENCE [LARGE SCALE GENOMIC DNA]</scope>
    <source>
        <strain evidence="3 4">JEL478</strain>
    </source>
</reference>
<keyword evidence="1" id="KW-0175">Coiled coil</keyword>
<dbReference type="InterPro" id="IPR027417">
    <property type="entry name" value="P-loop_NTPase"/>
</dbReference>
<feature type="region of interest" description="Disordered" evidence="2">
    <location>
        <begin position="337"/>
        <end position="357"/>
    </location>
</feature>
<feature type="compositionally biased region" description="Basic and acidic residues" evidence="2">
    <location>
        <begin position="460"/>
        <end position="472"/>
    </location>
</feature>
<name>A0A139AS45_GONPJ</name>
<dbReference type="PROSITE" id="PS50096">
    <property type="entry name" value="IQ"/>
    <property type="match status" value="2"/>
</dbReference>
<evidence type="ECO:0000256" key="1">
    <source>
        <dbReference type="SAM" id="Coils"/>
    </source>
</evidence>
<dbReference type="Proteomes" id="UP000070544">
    <property type="component" value="Unassembled WGS sequence"/>
</dbReference>
<keyword evidence="4" id="KW-1185">Reference proteome</keyword>
<dbReference type="SMART" id="SM00015">
    <property type="entry name" value="IQ"/>
    <property type="match status" value="2"/>
</dbReference>
<dbReference type="InterPro" id="IPR000048">
    <property type="entry name" value="IQ_motif_EF-hand-BS"/>
</dbReference>
<evidence type="ECO:0000313" key="4">
    <source>
        <dbReference type="Proteomes" id="UP000070544"/>
    </source>
</evidence>
<accession>A0A139AS45</accession>
<dbReference type="OMA" id="REYMAAF"/>
<dbReference type="AlphaFoldDB" id="A0A139AS45"/>
<feature type="region of interest" description="Disordered" evidence="2">
    <location>
        <begin position="215"/>
        <end position="238"/>
    </location>
</feature>
<protein>
    <submittedName>
        <fullName evidence="3">Uncharacterized protein</fullName>
    </submittedName>
</protein>
<dbReference type="CDD" id="cd23767">
    <property type="entry name" value="IQCD"/>
    <property type="match status" value="1"/>
</dbReference>
<dbReference type="OrthoDB" id="190375at2759"/>
<dbReference type="Pfam" id="PF00612">
    <property type="entry name" value="IQ"/>
    <property type="match status" value="2"/>
</dbReference>
<evidence type="ECO:0000256" key="2">
    <source>
        <dbReference type="SAM" id="MobiDB-lite"/>
    </source>
</evidence>
<feature type="region of interest" description="Disordered" evidence="2">
    <location>
        <begin position="431"/>
        <end position="476"/>
    </location>
</feature>
<proteinExistence type="predicted"/>
<evidence type="ECO:0000313" key="3">
    <source>
        <dbReference type="EMBL" id="KXS19576.1"/>
    </source>
</evidence>